<proteinExistence type="predicted"/>
<dbReference type="InterPro" id="IPR029046">
    <property type="entry name" value="LolA/LolB/LppX"/>
</dbReference>
<reference evidence="2 3" key="1">
    <citation type="submission" date="2021-03" db="EMBL/GenBank/DDBJ databases">
        <title>Genomic and phenotypic characterization of Chloracidobacterium isolates provides evidence for multiple species.</title>
        <authorList>
            <person name="Saini M.K."/>
            <person name="Costas A.M.G."/>
            <person name="Tank M."/>
            <person name="Bryant D.A."/>
        </authorList>
    </citation>
    <scope>NUCLEOTIDE SEQUENCE [LARGE SCALE GENOMIC DNA]</scope>
    <source>
        <strain evidence="2 3">BV2-C</strain>
    </source>
</reference>
<keyword evidence="3" id="KW-1185">Reference proteome</keyword>
<evidence type="ECO:0000313" key="3">
    <source>
        <dbReference type="Proteomes" id="UP000676506"/>
    </source>
</evidence>
<dbReference type="Pfam" id="PF03548">
    <property type="entry name" value="LolA"/>
    <property type="match status" value="1"/>
</dbReference>
<name>A0ABX8BDE7_9BACT</name>
<dbReference type="EMBL" id="CP072648">
    <property type="protein sequence ID" value="QUW03560.1"/>
    <property type="molecule type" value="Genomic_DNA"/>
</dbReference>
<gene>
    <name evidence="2" type="ORF">J8C06_03740</name>
</gene>
<dbReference type="CDD" id="cd16325">
    <property type="entry name" value="LolA"/>
    <property type="match status" value="1"/>
</dbReference>
<evidence type="ECO:0000313" key="2">
    <source>
        <dbReference type="EMBL" id="QUW03560.1"/>
    </source>
</evidence>
<evidence type="ECO:0000256" key="1">
    <source>
        <dbReference type="ARBA" id="ARBA00022729"/>
    </source>
</evidence>
<dbReference type="Proteomes" id="UP000676506">
    <property type="component" value="Chromosome 1"/>
</dbReference>
<dbReference type="SUPFAM" id="SSF89392">
    <property type="entry name" value="Prokaryotic lipoproteins and lipoprotein localization factors"/>
    <property type="match status" value="1"/>
</dbReference>
<keyword evidence="1" id="KW-0732">Signal</keyword>
<dbReference type="Gene3D" id="2.50.20.10">
    <property type="entry name" value="Lipoprotein localisation LolA/LolB/LppX"/>
    <property type="match status" value="1"/>
</dbReference>
<sequence length="244" mass="27226">MVSAKSSARAASGDCAARRRFLVQSLWAGGSFAVGWNLAGRSAVSHAAWPAPEDARELLAGVLRRYGRLKALTADFIQVHQGRQTLREQGTLALKRNGRMRWDYAAPNVKQFLCDGKQTYFYSATRQRYTVEPVRASRDPRTPFLFLLGDQRAARLFTRVERAADPPTRAGYVVLRLTPRERIELVTAVLVECHPTNFELTRIALLSATGDRDDFLLSNIVENPVLPESLFEFTPPPGAQRATP</sequence>
<protein>
    <submittedName>
        <fullName evidence="2">Outer-membrane lipoprotein carrier protein LolA</fullName>
    </submittedName>
</protein>
<dbReference type="InterPro" id="IPR004564">
    <property type="entry name" value="OM_lipoprot_carrier_LolA-like"/>
</dbReference>
<dbReference type="PANTHER" id="PTHR35869">
    <property type="entry name" value="OUTER-MEMBRANE LIPOPROTEIN CARRIER PROTEIN"/>
    <property type="match status" value="1"/>
</dbReference>
<dbReference type="PANTHER" id="PTHR35869:SF1">
    <property type="entry name" value="OUTER-MEMBRANE LIPOPROTEIN CARRIER PROTEIN"/>
    <property type="match status" value="1"/>
</dbReference>
<accession>A0ABX8BDE7</accession>
<organism evidence="2 3">
    <name type="scientific">Chloracidobacterium validum</name>
    <dbReference type="NCBI Taxonomy" id="2821543"/>
    <lineage>
        <taxon>Bacteria</taxon>
        <taxon>Pseudomonadati</taxon>
        <taxon>Acidobacteriota</taxon>
        <taxon>Terriglobia</taxon>
        <taxon>Terriglobales</taxon>
        <taxon>Acidobacteriaceae</taxon>
        <taxon>Chloracidobacterium</taxon>
    </lineage>
</organism>
<dbReference type="RefSeq" id="WP_211429450.1">
    <property type="nucleotide sequence ID" value="NZ_CP072648.1"/>
</dbReference>
<keyword evidence="2" id="KW-0449">Lipoprotein</keyword>